<name>A0A9P7SBM3_9HYPO</name>
<dbReference type="EMBL" id="SRPO01001039">
    <property type="protein sequence ID" value="KAG5927245.1"/>
    <property type="molecule type" value="Genomic_DNA"/>
</dbReference>
<accession>A0A9P7SBM3</accession>
<evidence type="ECO:0000313" key="1">
    <source>
        <dbReference type="EMBL" id="KAG5927245.1"/>
    </source>
</evidence>
<reference evidence="1 2" key="1">
    <citation type="journal article" date="2020" name="bioRxiv">
        <title>Whole genome comparisons of ergot fungi reveals the divergence and evolution of species within the genus Claviceps are the result of varying mechanisms driving genome evolution and host range expansion.</title>
        <authorList>
            <person name="Wyka S.A."/>
            <person name="Mondo S.J."/>
            <person name="Liu M."/>
            <person name="Dettman J."/>
            <person name="Nalam V."/>
            <person name="Broders K.D."/>
        </authorList>
    </citation>
    <scope>NUCLEOTIDE SEQUENCE [LARGE SCALE GENOMIC DNA]</scope>
    <source>
        <strain evidence="1 2">CCC 1485</strain>
    </source>
</reference>
<comment type="caution">
    <text evidence="1">The sequence shown here is derived from an EMBL/GenBank/DDBJ whole genome shotgun (WGS) entry which is preliminary data.</text>
</comment>
<gene>
    <name evidence="1" type="ORF">E4U60_000223</name>
</gene>
<sequence length="62" mass="7250">LRPDEDPASIFSLPEVYVPLKYIRTWLAQNKDTCATERDLYNVVPKLPREGIFCFRYCIGDL</sequence>
<feature type="non-terminal residue" evidence="1">
    <location>
        <position position="1"/>
    </location>
</feature>
<evidence type="ECO:0000313" key="2">
    <source>
        <dbReference type="Proteomes" id="UP000706124"/>
    </source>
</evidence>
<dbReference type="Proteomes" id="UP000706124">
    <property type="component" value="Unassembled WGS sequence"/>
</dbReference>
<proteinExistence type="predicted"/>
<protein>
    <submittedName>
        <fullName evidence="1">Uncharacterized protein</fullName>
    </submittedName>
</protein>
<dbReference type="AlphaFoldDB" id="A0A9P7SBM3"/>
<keyword evidence="2" id="KW-1185">Reference proteome</keyword>
<organism evidence="1 2">
    <name type="scientific">Claviceps pazoutovae</name>
    <dbReference type="NCBI Taxonomy" id="1649127"/>
    <lineage>
        <taxon>Eukaryota</taxon>
        <taxon>Fungi</taxon>
        <taxon>Dikarya</taxon>
        <taxon>Ascomycota</taxon>
        <taxon>Pezizomycotina</taxon>
        <taxon>Sordariomycetes</taxon>
        <taxon>Hypocreomycetidae</taxon>
        <taxon>Hypocreales</taxon>
        <taxon>Clavicipitaceae</taxon>
        <taxon>Claviceps</taxon>
    </lineage>
</organism>